<proteinExistence type="predicted"/>
<gene>
    <name evidence="4" type="ORF">C492_14981</name>
</gene>
<evidence type="ECO:0000259" key="3">
    <source>
        <dbReference type="PROSITE" id="PS50975"/>
    </source>
</evidence>
<dbReference type="STRING" id="1227498.C492_14981"/>
<organism evidence="4 5">
    <name type="scientific">Natronococcus jeotgali DSM 18795</name>
    <dbReference type="NCBI Taxonomy" id="1227498"/>
    <lineage>
        <taxon>Archaea</taxon>
        <taxon>Methanobacteriati</taxon>
        <taxon>Methanobacteriota</taxon>
        <taxon>Stenosarchaea group</taxon>
        <taxon>Halobacteria</taxon>
        <taxon>Halobacteriales</taxon>
        <taxon>Natrialbaceae</taxon>
        <taxon>Natronococcus</taxon>
    </lineage>
</organism>
<evidence type="ECO:0000256" key="2">
    <source>
        <dbReference type="PROSITE-ProRule" id="PRU00409"/>
    </source>
</evidence>
<dbReference type="OrthoDB" id="11959at2157"/>
<sequence length="429" mass="48690">MTAIVFNCAYNGLSIIQELGRRGVDVHALDSFRNIGTTSTYATYHSCPNPTMDEEGFIEYLLEIAPEFDDTPVLIPTNDHWAAAVARHRERLEQHYHPCVADAQTVELLLNKDSFGEWGVEQGHPVPRSWEGNNIDEIPDDAFPVAAKPSDATGVPDMMFDSKVALLYNKLFGSENGKELSKAEKNTIEALSEIRLKVLESRSELNQFAAEYSEVLEHFVVQEYVRGMSDQMYTVGVYANEGEIKGLFTGRKVRGYPPDVGDCKVGQAESVPDHLIDTAESICAELNYHGIAEFEFKRDEKTGEYYLIEINPRSWSWIGITPACGVSLPWMAYADLAEIEQIEFTRSSVEDGTVIWAKVFEDVLNSLYFYRRSHQEWATDPISWWKSINTERLVISELARDDLFPTCYALLLVIRRLFISMKENVTDHQ</sequence>
<evidence type="ECO:0000313" key="5">
    <source>
        <dbReference type="Proteomes" id="UP000011531"/>
    </source>
</evidence>
<dbReference type="RefSeq" id="WP_008424839.1">
    <property type="nucleotide sequence ID" value="NZ_AOIA01000126.1"/>
</dbReference>
<accession>L9X4M3</accession>
<dbReference type="PROSITE" id="PS50975">
    <property type="entry name" value="ATP_GRASP"/>
    <property type="match status" value="1"/>
</dbReference>
<dbReference type="PATRIC" id="fig|1227498.3.peg.2940"/>
<keyword evidence="2" id="KW-0547">Nucleotide-binding</keyword>
<dbReference type="AlphaFoldDB" id="L9X4M3"/>
<protein>
    <submittedName>
        <fullName evidence="4">ATP-grasp enzyme-like protein</fullName>
    </submittedName>
</protein>
<dbReference type="Gene3D" id="3.30.470.20">
    <property type="entry name" value="ATP-grasp fold, B domain"/>
    <property type="match status" value="1"/>
</dbReference>
<dbReference type="GO" id="GO:0005524">
    <property type="term" value="F:ATP binding"/>
    <property type="evidence" value="ECO:0007669"/>
    <property type="project" value="UniProtKB-UniRule"/>
</dbReference>
<keyword evidence="5" id="KW-1185">Reference proteome</keyword>
<feature type="domain" description="ATP-grasp" evidence="3">
    <location>
        <begin position="116"/>
        <end position="337"/>
    </location>
</feature>
<dbReference type="InterPro" id="IPR011761">
    <property type="entry name" value="ATP-grasp"/>
</dbReference>
<reference evidence="4 5" key="1">
    <citation type="journal article" date="2014" name="PLoS Genet.">
        <title>Phylogenetically driven sequencing of extremely halophilic archaea reveals strategies for static and dynamic osmo-response.</title>
        <authorList>
            <person name="Becker E.A."/>
            <person name="Seitzer P.M."/>
            <person name="Tritt A."/>
            <person name="Larsen D."/>
            <person name="Krusor M."/>
            <person name="Yao A.I."/>
            <person name="Wu D."/>
            <person name="Madern D."/>
            <person name="Eisen J.A."/>
            <person name="Darling A.E."/>
            <person name="Facciotti M.T."/>
        </authorList>
    </citation>
    <scope>NUCLEOTIDE SEQUENCE [LARGE SCALE GENOMIC DNA]</scope>
    <source>
        <strain evidence="4 5">DSM 18795</strain>
    </source>
</reference>
<dbReference type="EMBL" id="AOIA01000126">
    <property type="protein sequence ID" value="ELY56416.1"/>
    <property type="molecule type" value="Genomic_DNA"/>
</dbReference>
<comment type="caution">
    <text evidence="4">The sequence shown here is derived from an EMBL/GenBank/DDBJ whole genome shotgun (WGS) entry which is preliminary data.</text>
</comment>
<dbReference type="PROSITE" id="PS00867">
    <property type="entry name" value="CPSASE_2"/>
    <property type="match status" value="1"/>
</dbReference>
<evidence type="ECO:0000313" key="4">
    <source>
        <dbReference type="EMBL" id="ELY56416.1"/>
    </source>
</evidence>
<comment type="cofactor">
    <cofactor evidence="1">
        <name>Mn(2+)</name>
        <dbReference type="ChEBI" id="CHEBI:29035"/>
    </cofactor>
</comment>
<name>L9X4M3_9EURY</name>
<dbReference type="GO" id="GO:0046872">
    <property type="term" value="F:metal ion binding"/>
    <property type="evidence" value="ECO:0007669"/>
    <property type="project" value="InterPro"/>
</dbReference>
<dbReference type="SUPFAM" id="SSF56059">
    <property type="entry name" value="Glutathione synthetase ATP-binding domain-like"/>
    <property type="match status" value="1"/>
</dbReference>
<dbReference type="InterPro" id="IPR005479">
    <property type="entry name" value="CPAse_ATP-bd"/>
</dbReference>
<dbReference type="Proteomes" id="UP000011531">
    <property type="component" value="Unassembled WGS sequence"/>
</dbReference>
<evidence type="ECO:0000256" key="1">
    <source>
        <dbReference type="ARBA" id="ARBA00001936"/>
    </source>
</evidence>
<keyword evidence="2" id="KW-0067">ATP-binding</keyword>